<feature type="transmembrane region" description="Helical" evidence="1">
    <location>
        <begin position="155"/>
        <end position="173"/>
    </location>
</feature>
<dbReference type="PANTHER" id="PTHR34220:SF7">
    <property type="entry name" value="SENSOR HISTIDINE KINASE YPDA"/>
    <property type="match status" value="1"/>
</dbReference>
<keyword evidence="1" id="KW-1133">Transmembrane helix</keyword>
<name>A0ABP1FDG5_9FLAO</name>
<dbReference type="EMBL" id="CAXJRC010000044">
    <property type="protein sequence ID" value="CAL2108381.1"/>
    <property type="molecule type" value="Genomic_DNA"/>
</dbReference>
<evidence type="ECO:0000256" key="1">
    <source>
        <dbReference type="SAM" id="Phobius"/>
    </source>
</evidence>
<reference evidence="3 4" key="1">
    <citation type="submission" date="2024-05" db="EMBL/GenBank/DDBJ databases">
        <authorList>
            <person name="Duchaud E."/>
        </authorList>
    </citation>
    <scope>NUCLEOTIDE SEQUENCE [LARGE SCALE GENOMIC DNA]</scope>
    <source>
        <strain evidence="3">Ena-SAMPLE-TAB-13-05-2024-13:56:06:370-140305</strain>
    </source>
</reference>
<protein>
    <submittedName>
        <fullName evidence="3">His_kinase domain-containing protein</fullName>
    </submittedName>
</protein>
<feature type="transmembrane region" description="Helical" evidence="1">
    <location>
        <begin position="67"/>
        <end position="85"/>
    </location>
</feature>
<dbReference type="PANTHER" id="PTHR34220">
    <property type="entry name" value="SENSOR HISTIDINE KINASE YPDA"/>
    <property type="match status" value="1"/>
</dbReference>
<gene>
    <name evidence="3" type="ORF">T190115A13A_70154</name>
</gene>
<keyword evidence="1" id="KW-0812">Transmembrane</keyword>
<feature type="transmembrane region" description="Helical" evidence="1">
    <location>
        <begin position="97"/>
        <end position="113"/>
    </location>
</feature>
<evidence type="ECO:0000313" key="4">
    <source>
        <dbReference type="Proteomes" id="UP001497602"/>
    </source>
</evidence>
<feature type="transmembrane region" description="Helical" evidence="1">
    <location>
        <begin position="39"/>
        <end position="60"/>
    </location>
</feature>
<feature type="transmembrane region" description="Helical" evidence="1">
    <location>
        <begin position="12"/>
        <end position="33"/>
    </location>
</feature>
<comment type="caution">
    <text evidence="3">The sequence shown here is derived from an EMBL/GenBank/DDBJ whole genome shotgun (WGS) entry which is preliminary data.</text>
</comment>
<feature type="domain" description="Signal transduction histidine kinase internal region" evidence="2">
    <location>
        <begin position="189"/>
        <end position="266"/>
    </location>
</feature>
<keyword evidence="4" id="KW-1185">Reference proteome</keyword>
<feature type="transmembrane region" description="Helical" evidence="1">
    <location>
        <begin position="125"/>
        <end position="143"/>
    </location>
</feature>
<proteinExistence type="predicted"/>
<dbReference type="InterPro" id="IPR050640">
    <property type="entry name" value="Bact_2-comp_sensor_kinase"/>
</dbReference>
<dbReference type="InterPro" id="IPR010559">
    <property type="entry name" value="Sig_transdc_His_kin_internal"/>
</dbReference>
<sequence>MPQFNKILKAFSIGLVIVVPLIYILEHIGFIILPKDRPIETTIFGGVWWGIISVMVYHISFLKKHKIILLKLLALLISFIVLLIIDERINYPDNPLSLVILLFIWLGIAHLLLPKFVQKYGKTIVAYYISLLLLFSYFRFFQHETELYSKLKHELFIPLLIIPIPILIGLWLYEQYKWIKSLQNEKSKAELALLKAQVNPHFFFNTLNNLYSLTVQNSHQAPEVILKLSDMMRYTIYEGKKELVSLKEEVAYLQNYIDLHKIRHHKNVVINFAHTIESDVKVAPLLFIILLENAFKHGVETLTEDAYIQIDLQGKKDKEVLFSIDNNFDDTDNNTSKGIGLENLQHRLDLLYPNKHLLTIHKTNATFKAVLQLN</sequence>
<evidence type="ECO:0000313" key="3">
    <source>
        <dbReference type="EMBL" id="CAL2108381.1"/>
    </source>
</evidence>
<keyword evidence="1" id="KW-0472">Membrane</keyword>
<evidence type="ECO:0000259" key="2">
    <source>
        <dbReference type="Pfam" id="PF06580"/>
    </source>
</evidence>
<dbReference type="Gene3D" id="3.30.565.10">
    <property type="entry name" value="Histidine kinase-like ATPase, C-terminal domain"/>
    <property type="match status" value="1"/>
</dbReference>
<dbReference type="InterPro" id="IPR036890">
    <property type="entry name" value="HATPase_C_sf"/>
</dbReference>
<organism evidence="3 4">
    <name type="scientific">Tenacibaculum vairaonense</name>
    <dbReference type="NCBI Taxonomy" id="3137860"/>
    <lineage>
        <taxon>Bacteria</taxon>
        <taxon>Pseudomonadati</taxon>
        <taxon>Bacteroidota</taxon>
        <taxon>Flavobacteriia</taxon>
        <taxon>Flavobacteriales</taxon>
        <taxon>Flavobacteriaceae</taxon>
        <taxon>Tenacibaculum</taxon>
    </lineage>
</organism>
<dbReference type="Pfam" id="PF06580">
    <property type="entry name" value="His_kinase"/>
    <property type="match status" value="1"/>
</dbReference>
<dbReference type="RefSeq" id="WP_348739975.1">
    <property type="nucleotide sequence ID" value="NZ_CAXJRC010000044.1"/>
</dbReference>
<accession>A0ABP1FDG5</accession>
<dbReference type="Proteomes" id="UP001497602">
    <property type="component" value="Unassembled WGS sequence"/>
</dbReference>